<comment type="similarity">
    <text evidence="1 3">Belongs to the CMC family.</text>
</comment>
<evidence type="ECO:0000313" key="5">
    <source>
        <dbReference type="Proteomes" id="UP000324632"/>
    </source>
</evidence>
<evidence type="ECO:0000256" key="2">
    <source>
        <dbReference type="ARBA" id="ARBA00023157"/>
    </source>
</evidence>
<comment type="subcellular location">
    <subcellularLocation>
        <location evidence="3">Mitochondrion</location>
    </subcellularLocation>
</comment>
<reference evidence="4 5" key="1">
    <citation type="journal article" date="2019" name="Mol. Ecol. Resour.">
        <title>Chromosome-level genome assembly of Triplophysa tibetana, a fish adapted to the harsh high-altitude environment of the Tibetan Plateau.</title>
        <authorList>
            <person name="Yang X."/>
            <person name="Liu H."/>
            <person name="Ma Z."/>
            <person name="Zou Y."/>
            <person name="Zou M."/>
            <person name="Mao Y."/>
            <person name="Li X."/>
            <person name="Wang H."/>
            <person name="Chen T."/>
            <person name="Wang W."/>
            <person name="Yang R."/>
        </authorList>
    </citation>
    <scope>NUCLEOTIDE SEQUENCE [LARGE SCALE GENOMIC DNA]</scope>
    <source>
        <strain evidence="4">TTIB1903HZAU</strain>
        <tissue evidence="4">Muscle</tissue>
    </source>
</reference>
<dbReference type="Pfam" id="PF08583">
    <property type="entry name" value="Cmc1"/>
    <property type="match status" value="1"/>
</dbReference>
<evidence type="ECO:0000256" key="1">
    <source>
        <dbReference type="ARBA" id="ARBA00007347"/>
    </source>
</evidence>
<dbReference type="EMBL" id="SOYY01000024">
    <property type="protein sequence ID" value="KAA0702575.1"/>
    <property type="molecule type" value="Genomic_DNA"/>
</dbReference>
<dbReference type="AlphaFoldDB" id="A0A5A9N0A4"/>
<dbReference type="Proteomes" id="UP000324632">
    <property type="component" value="Chromosome 24"/>
</dbReference>
<organism evidence="4 5">
    <name type="scientific">Triplophysa tibetana</name>
    <dbReference type="NCBI Taxonomy" id="1572043"/>
    <lineage>
        <taxon>Eukaryota</taxon>
        <taxon>Metazoa</taxon>
        <taxon>Chordata</taxon>
        <taxon>Craniata</taxon>
        <taxon>Vertebrata</taxon>
        <taxon>Euteleostomi</taxon>
        <taxon>Actinopterygii</taxon>
        <taxon>Neopterygii</taxon>
        <taxon>Teleostei</taxon>
        <taxon>Ostariophysi</taxon>
        <taxon>Cypriniformes</taxon>
        <taxon>Nemacheilidae</taxon>
        <taxon>Triplophysa</taxon>
    </lineage>
</organism>
<keyword evidence="2" id="KW-1015">Disulfide bond</keyword>
<accession>A0A5A9N0A4</accession>
<dbReference type="PANTHER" id="PTHR22977">
    <property type="entry name" value="COX ASSEMBLY MITOCHONDRIAL PROTEIN"/>
    <property type="match status" value="1"/>
</dbReference>
<proteinExistence type="inferred from homology"/>
<comment type="caution">
    <text evidence="4">The sequence shown here is derived from an EMBL/GenBank/DDBJ whole genome shotgun (WGS) entry which is preliminary data.</text>
</comment>
<name>A0A5A9N0A4_9TELE</name>
<dbReference type="InterPro" id="IPR013892">
    <property type="entry name" value="Cyt_c_biogenesis_Cmc1-like"/>
</dbReference>
<dbReference type="GO" id="GO:0005739">
    <property type="term" value="C:mitochondrion"/>
    <property type="evidence" value="ECO:0007669"/>
    <property type="project" value="UniProtKB-SubCell"/>
</dbReference>
<keyword evidence="5" id="KW-1185">Reference proteome</keyword>
<dbReference type="PANTHER" id="PTHR22977:SF5">
    <property type="entry name" value="COX ASSEMBLY MITOCHONDRIAL PROTEIN HOMOLOG"/>
    <property type="match status" value="1"/>
</dbReference>
<sequence>MSRHRSVSWSAAAVGRALRCSVRGFNFANLPLPGSPAPAVGYIGPVGFGRAQTYEPQLRHVETDVLIPKMMREKARERCVQNVEVSTPAVETPHHPCPGVCPLNSHLCPSAVVVQHLLVCITFTACCKDTGFFMVFKCREENAALKECLTRHYQDPEFFQECKQEYIQGKLDYERTGIPNKSRKQKLPTSM</sequence>
<keyword evidence="3" id="KW-0496">Mitochondrion</keyword>
<evidence type="ECO:0000256" key="3">
    <source>
        <dbReference type="RuleBase" id="RU364104"/>
    </source>
</evidence>
<evidence type="ECO:0000313" key="4">
    <source>
        <dbReference type="EMBL" id="KAA0702575.1"/>
    </source>
</evidence>
<protein>
    <recommendedName>
        <fullName evidence="3">COX assembly mitochondrial protein</fullName>
    </recommendedName>
</protein>
<gene>
    <name evidence="4" type="ORF">E1301_Tti022128</name>
</gene>